<accession>A0A0H3ZZ51</accession>
<organism evidence="1">
    <name type="scientific">Vibrio splendidus</name>
    <dbReference type="NCBI Taxonomy" id="29497"/>
    <lineage>
        <taxon>Bacteria</taxon>
        <taxon>Pseudomonadati</taxon>
        <taxon>Pseudomonadota</taxon>
        <taxon>Gammaproteobacteria</taxon>
        <taxon>Vibrionales</taxon>
        <taxon>Vibrionaceae</taxon>
        <taxon>Vibrio</taxon>
    </lineage>
</organism>
<proteinExistence type="predicted"/>
<reference evidence="1" key="1">
    <citation type="journal article" date="2015" name="MBio">
        <title>Eco-Evolutionary Dynamics of Episomes among Ecologically Cohesive Bacterial Populations.</title>
        <authorList>
            <person name="Xue H."/>
            <person name="Cordero O.X."/>
            <person name="Camas F.M."/>
            <person name="Trimble W."/>
            <person name="Meyer F."/>
            <person name="Guglielmini J."/>
            <person name="Rocha E.P."/>
            <person name="Polz M.F."/>
        </authorList>
    </citation>
    <scope>NUCLEOTIDE SEQUENCE</scope>
    <source>
        <strain evidence="1">FF_1</strain>
    </source>
</reference>
<sequence>MSGTKVSLLPAGLPLQDDLRNFIKGETQMMTLYKVSASPNEHQRYSLTRIVLVVSIEASNVHCKICLIGKWVYIVRLRGGLSPVQ</sequence>
<name>A0A0H3ZZ51_VIBSP</name>
<dbReference type="AlphaFoldDB" id="A0A0H3ZZ51"/>
<protein>
    <submittedName>
        <fullName evidence="1">Uncharacterized protein</fullName>
    </submittedName>
</protein>
<evidence type="ECO:0000313" key="1">
    <source>
        <dbReference type="EMBL" id="AKN39169.1"/>
    </source>
</evidence>
<dbReference type="EMBL" id="KP795638">
    <property type="protein sequence ID" value="AKN39169.1"/>
    <property type="molecule type" value="Genomic_DNA"/>
</dbReference>